<protein>
    <recommendedName>
        <fullName evidence="3">SprT-like domain-containing protein</fullName>
    </recommendedName>
</protein>
<dbReference type="EMBL" id="JADBJN010000004">
    <property type="protein sequence ID" value="KAG5669340.1"/>
    <property type="molecule type" value="Genomic_DNA"/>
</dbReference>
<keyword evidence="1" id="KW-0175">Coiled coil</keyword>
<gene>
    <name evidence="4" type="ORF">PVAND_017228</name>
</gene>
<dbReference type="GO" id="GO:0005634">
    <property type="term" value="C:nucleus"/>
    <property type="evidence" value="ECO:0007669"/>
    <property type="project" value="TreeGrafter"/>
</dbReference>
<organism evidence="4 5">
    <name type="scientific">Polypedilum vanderplanki</name>
    <name type="common">Sleeping chironomid midge</name>
    <dbReference type="NCBI Taxonomy" id="319348"/>
    <lineage>
        <taxon>Eukaryota</taxon>
        <taxon>Metazoa</taxon>
        <taxon>Ecdysozoa</taxon>
        <taxon>Arthropoda</taxon>
        <taxon>Hexapoda</taxon>
        <taxon>Insecta</taxon>
        <taxon>Pterygota</taxon>
        <taxon>Neoptera</taxon>
        <taxon>Endopterygota</taxon>
        <taxon>Diptera</taxon>
        <taxon>Nematocera</taxon>
        <taxon>Chironomoidea</taxon>
        <taxon>Chironomidae</taxon>
        <taxon>Chironominae</taxon>
        <taxon>Polypedilum</taxon>
        <taxon>Polypedilum</taxon>
    </lineage>
</organism>
<feature type="compositionally biased region" description="Acidic residues" evidence="2">
    <location>
        <begin position="252"/>
        <end position="265"/>
    </location>
</feature>
<feature type="region of interest" description="Disordered" evidence="2">
    <location>
        <begin position="448"/>
        <end position="551"/>
    </location>
</feature>
<accession>A0A9J6BHN1</accession>
<evidence type="ECO:0000313" key="5">
    <source>
        <dbReference type="Proteomes" id="UP001107558"/>
    </source>
</evidence>
<feature type="compositionally biased region" description="Polar residues" evidence="2">
    <location>
        <begin position="1"/>
        <end position="12"/>
    </location>
</feature>
<dbReference type="PANTHER" id="PTHR23099">
    <property type="entry name" value="TRANSCRIPTIONAL REGULATOR"/>
    <property type="match status" value="1"/>
</dbReference>
<sequence length="957" mass="109356">MATNNKLFSNIKPSLKRTPASGSKLRLRRKPNNQFTDNPVIRRSVYTSDDEEENIQLKTSSNKSENKENSVKNPIFKDSSSKHDQSFATVVDLPENESKLCTKLSDMQVAEQRPVFKEIEPRTPVRKSLTYDISDEEAIEILDSEDENELSKLQPKCDENDSYINCSSSLGFQSDFFNDIPAPSFAVSHSMIQRFKRQSKQQDSPKPPIQMINFINKSMTKSKSDENIQSEEQQDESLIEKPVEKDHVEIGPTDDESEEVVDLTLDESLPKETPIKRVLSNKNLHTPGVISAEISSSKKGSSKKEKSVTKINIKFDLKISIRSGSSSSDSENSEISEKSPVKVNKNLTQKNSAQKLTPKVDNKKLTSKVDAQRVKHKDNILEICQTPTQIELDDELQGLLTDLYGDGWKTPQLLNSCKSKTFRENLRKSLHSNNFESFIKNMPADFESTRISSTNSPPTTSQTSTAETIETKIPNNKNNFIKPPTFKASSTKETFNSKRPQTRKKSPPKTPNYLAICDPDTSSSETTESDEDYNPNDTWNASSDEEYESEKDRIAKRQSVIQESKKVEEIIFVKNETIEEEKKLEELLKKYAYKKPELGTKSVVKKKLFTPTNFDEIEEENLEKITKENSENLKNSQENLETAQKSSEKLQEIFQKIPKTSENFSETSQKFPNLVPKIHQMTPKSLLKAPITDSDKKKLKKIQSKNLTKLSFLKSLDAEANKSISDPEAVFYRENYKSKRQQLAEKLFKLYNEKVFNSELSNVPFKWNKKLLTTGGRCNNSRRSGVRQSSIELSDKVLTSADRLRCTLIHEMCHAAAWILDGENGHGKTWKKYTAKANFVFPELPKINVCHSYTIEYRYTYLCVNCKAKSLTHSKNKKVEEVRCSICKGNIQLFENKKNEKGEIEMIPVQRKEVTGFAKFVKLKFKEVKRPYMSHQEVMKMLSAQFQMLSVEEKALL</sequence>
<feature type="compositionally biased region" description="Polar residues" evidence="2">
    <location>
        <begin position="345"/>
        <end position="355"/>
    </location>
</feature>
<feature type="compositionally biased region" description="Basic and acidic residues" evidence="2">
    <location>
        <begin position="238"/>
        <end position="249"/>
    </location>
</feature>
<reference evidence="4" key="1">
    <citation type="submission" date="2021-03" db="EMBL/GenBank/DDBJ databases">
        <title>Chromosome level genome of the anhydrobiotic midge Polypedilum vanderplanki.</title>
        <authorList>
            <person name="Yoshida Y."/>
            <person name="Kikawada T."/>
            <person name="Gusev O."/>
        </authorList>
    </citation>
    <scope>NUCLEOTIDE SEQUENCE</scope>
    <source>
        <strain evidence="4">NIAS01</strain>
        <tissue evidence="4">Whole body or cell culture</tissue>
    </source>
</reference>
<dbReference type="Pfam" id="PF10263">
    <property type="entry name" value="SprT-like"/>
    <property type="match status" value="1"/>
</dbReference>
<keyword evidence="5" id="KW-1185">Reference proteome</keyword>
<comment type="caution">
    <text evidence="4">The sequence shown here is derived from an EMBL/GenBank/DDBJ whole genome shotgun (WGS) entry which is preliminary data.</text>
</comment>
<feature type="region of interest" description="Disordered" evidence="2">
    <location>
        <begin position="1"/>
        <end position="80"/>
    </location>
</feature>
<dbReference type="InterPro" id="IPR036910">
    <property type="entry name" value="HMG_box_dom_sf"/>
</dbReference>
<evidence type="ECO:0000313" key="4">
    <source>
        <dbReference type="EMBL" id="KAG5669340.1"/>
    </source>
</evidence>
<dbReference type="OrthoDB" id="20772at2759"/>
<feature type="coiled-coil region" evidence="1">
    <location>
        <begin position="626"/>
        <end position="653"/>
    </location>
</feature>
<proteinExistence type="predicted"/>
<feature type="domain" description="SprT-like" evidence="3">
    <location>
        <begin position="741"/>
        <end position="894"/>
    </location>
</feature>
<evidence type="ECO:0000256" key="2">
    <source>
        <dbReference type="SAM" id="MobiDB-lite"/>
    </source>
</evidence>
<dbReference type="AlphaFoldDB" id="A0A9J6BHN1"/>
<name>A0A9J6BHN1_POLVA</name>
<evidence type="ECO:0000256" key="1">
    <source>
        <dbReference type="SAM" id="Coils"/>
    </source>
</evidence>
<dbReference type="Proteomes" id="UP001107558">
    <property type="component" value="Chromosome 4"/>
</dbReference>
<dbReference type="SMART" id="SM00731">
    <property type="entry name" value="SprT"/>
    <property type="match status" value="1"/>
</dbReference>
<evidence type="ECO:0000259" key="3">
    <source>
        <dbReference type="SMART" id="SM00731"/>
    </source>
</evidence>
<feature type="region of interest" description="Disordered" evidence="2">
    <location>
        <begin position="220"/>
        <end position="267"/>
    </location>
</feature>
<dbReference type="PANTHER" id="PTHR23099:SF0">
    <property type="entry name" value="GERM CELL NUCLEAR ACIDIC PROTEIN"/>
    <property type="match status" value="1"/>
</dbReference>
<dbReference type="SUPFAM" id="SSF47095">
    <property type="entry name" value="HMG-box"/>
    <property type="match status" value="1"/>
</dbReference>
<dbReference type="InterPro" id="IPR006640">
    <property type="entry name" value="SprT-like_domain"/>
</dbReference>
<feature type="region of interest" description="Disordered" evidence="2">
    <location>
        <begin position="323"/>
        <end position="359"/>
    </location>
</feature>
<feature type="compositionally biased region" description="Low complexity" evidence="2">
    <location>
        <begin position="449"/>
        <end position="487"/>
    </location>
</feature>
<dbReference type="CDD" id="cd00084">
    <property type="entry name" value="HMG-box_SF"/>
    <property type="match status" value="1"/>
</dbReference>
<feature type="compositionally biased region" description="Acidic residues" evidence="2">
    <location>
        <begin position="228"/>
        <end position="237"/>
    </location>
</feature>
<dbReference type="GO" id="GO:0006974">
    <property type="term" value="P:DNA damage response"/>
    <property type="evidence" value="ECO:0007669"/>
    <property type="project" value="UniProtKB-ARBA"/>
</dbReference>
<feature type="compositionally biased region" description="Polar residues" evidence="2">
    <location>
        <begin position="488"/>
        <end position="499"/>
    </location>
</feature>